<gene>
    <name evidence="2" type="ORF">E4U43_008312</name>
</gene>
<keyword evidence="3" id="KW-1185">Reference proteome</keyword>
<comment type="caution">
    <text evidence="2">The sequence shown here is derived from an EMBL/GenBank/DDBJ whole genome shotgun (WGS) entry which is preliminary data.</text>
</comment>
<organism evidence="2 3">
    <name type="scientific">Claviceps pusilla</name>
    <dbReference type="NCBI Taxonomy" id="123648"/>
    <lineage>
        <taxon>Eukaryota</taxon>
        <taxon>Fungi</taxon>
        <taxon>Dikarya</taxon>
        <taxon>Ascomycota</taxon>
        <taxon>Pezizomycotina</taxon>
        <taxon>Sordariomycetes</taxon>
        <taxon>Hypocreomycetidae</taxon>
        <taxon>Hypocreales</taxon>
        <taxon>Clavicipitaceae</taxon>
        <taxon>Claviceps</taxon>
    </lineage>
</organism>
<evidence type="ECO:0000313" key="2">
    <source>
        <dbReference type="EMBL" id="KAG6017922.1"/>
    </source>
</evidence>
<reference evidence="2" key="1">
    <citation type="journal article" date="2020" name="bioRxiv">
        <title>Whole genome comparisons of ergot fungi reveals the divergence and evolution of species within the genus Claviceps are the result of varying mechanisms driving genome evolution and host range expansion.</title>
        <authorList>
            <person name="Wyka S.A."/>
            <person name="Mondo S.J."/>
            <person name="Liu M."/>
            <person name="Dettman J."/>
            <person name="Nalam V."/>
            <person name="Broders K.D."/>
        </authorList>
    </citation>
    <scope>NUCLEOTIDE SEQUENCE</scope>
    <source>
        <strain evidence="2">CCC 602</strain>
    </source>
</reference>
<feature type="compositionally biased region" description="Basic and acidic residues" evidence="1">
    <location>
        <begin position="120"/>
        <end position="133"/>
    </location>
</feature>
<sequence length="152" mass="16394">MLHVRPEGRGTAQSCLDHIGSLSDKVAKDRSSDDCRDGDALWREYSVHSDEDEDDGLSDCTTVMYEEGSAQTIKARPVNAEASAHDNEEPAEPSNSSQRPSPGSAAPPSSQSVLTPNDLGLKRRISETTTGDHRPKRRGRASTSQVDFGPDS</sequence>
<dbReference type="AlphaFoldDB" id="A0A9P7T109"/>
<accession>A0A9P7T109</accession>
<dbReference type="EMBL" id="SRPW01000088">
    <property type="protein sequence ID" value="KAG6017922.1"/>
    <property type="molecule type" value="Genomic_DNA"/>
</dbReference>
<feature type="region of interest" description="Disordered" evidence="1">
    <location>
        <begin position="68"/>
        <end position="152"/>
    </location>
</feature>
<proteinExistence type="predicted"/>
<evidence type="ECO:0000256" key="1">
    <source>
        <dbReference type="SAM" id="MobiDB-lite"/>
    </source>
</evidence>
<evidence type="ECO:0000313" key="3">
    <source>
        <dbReference type="Proteomes" id="UP000748025"/>
    </source>
</evidence>
<feature type="compositionally biased region" description="Low complexity" evidence="1">
    <location>
        <begin position="96"/>
        <end position="112"/>
    </location>
</feature>
<dbReference type="Proteomes" id="UP000748025">
    <property type="component" value="Unassembled WGS sequence"/>
</dbReference>
<protein>
    <submittedName>
        <fullName evidence="2">Uncharacterized protein</fullName>
    </submittedName>
</protein>
<name>A0A9P7T109_9HYPO</name>